<accession>A0A9X1U3A0</accession>
<protein>
    <submittedName>
        <fullName evidence="9">Cation diffusion facilitator family transporter</fullName>
    </submittedName>
</protein>
<dbReference type="Pfam" id="PF01545">
    <property type="entry name" value="Cation_efflux"/>
    <property type="match status" value="1"/>
</dbReference>
<dbReference type="InterPro" id="IPR027469">
    <property type="entry name" value="Cation_efflux_TMD_sf"/>
</dbReference>
<comment type="similarity">
    <text evidence="2">Belongs to the cation diffusion facilitator (CDF) transporter (TC 2.A.4) family.</text>
</comment>
<evidence type="ECO:0000256" key="6">
    <source>
        <dbReference type="ARBA" id="ARBA00023136"/>
    </source>
</evidence>
<evidence type="ECO:0000259" key="8">
    <source>
        <dbReference type="Pfam" id="PF01545"/>
    </source>
</evidence>
<dbReference type="GO" id="GO:0016020">
    <property type="term" value="C:membrane"/>
    <property type="evidence" value="ECO:0007669"/>
    <property type="project" value="UniProtKB-SubCell"/>
</dbReference>
<feature type="domain" description="Cation efflux protein transmembrane" evidence="8">
    <location>
        <begin position="30"/>
        <end position="227"/>
    </location>
</feature>
<keyword evidence="4 7" id="KW-0812">Transmembrane</keyword>
<dbReference type="SUPFAM" id="SSF161111">
    <property type="entry name" value="Cation efflux protein transmembrane domain-like"/>
    <property type="match status" value="1"/>
</dbReference>
<dbReference type="Proteomes" id="UP001139461">
    <property type="component" value="Unassembled WGS sequence"/>
</dbReference>
<feature type="transmembrane region" description="Helical" evidence="7">
    <location>
        <begin position="179"/>
        <end position="199"/>
    </location>
</feature>
<keyword evidence="6 7" id="KW-0472">Membrane</keyword>
<dbReference type="NCBIfam" id="TIGR01297">
    <property type="entry name" value="CDF"/>
    <property type="match status" value="1"/>
</dbReference>
<dbReference type="AlphaFoldDB" id="A0A9X1U3A0"/>
<evidence type="ECO:0000256" key="4">
    <source>
        <dbReference type="ARBA" id="ARBA00022692"/>
    </source>
</evidence>
<proteinExistence type="inferred from homology"/>
<name>A0A9X1U3A0_9FLAO</name>
<keyword evidence="10" id="KW-1185">Reference proteome</keyword>
<gene>
    <name evidence="9" type="ORF">K8089_08480</name>
</gene>
<evidence type="ECO:0000256" key="2">
    <source>
        <dbReference type="ARBA" id="ARBA00008114"/>
    </source>
</evidence>
<keyword evidence="5 7" id="KW-1133">Transmembrane helix</keyword>
<evidence type="ECO:0000313" key="9">
    <source>
        <dbReference type="EMBL" id="MCG2419057.1"/>
    </source>
</evidence>
<evidence type="ECO:0000256" key="3">
    <source>
        <dbReference type="ARBA" id="ARBA00022448"/>
    </source>
</evidence>
<sequence length="315" mass="35528">MILSKSFELPNSLRQVMKDAKKLEWITLAYMLSVIVIMFLVMGSSQAMKTAWLEDALSTLPAIAFLVATKIYDKPATKKYPYGYHKVFGISFLTGSVALFGMGSYLAIDSIISLLEKNRPTIGTIVIFKHTIWMGWIMILALIYSALPAMWLGYKKLPLAKKLHNKILHTDATTQKADYMTAFAAIVGILGIGIGLWWMDAAAAIFISVSVIKDGFSNLKSAIADLMERRPQDVNNEEPDPLIQEISDKVSAWPWVKDVRVRFREHGQVYFGEIYIIPKTLENAENLLTAGKKEIESYHWKIFDVTLTLVKKIET</sequence>
<evidence type="ECO:0000313" key="10">
    <source>
        <dbReference type="Proteomes" id="UP001139461"/>
    </source>
</evidence>
<reference evidence="9" key="1">
    <citation type="submission" date="2021-09" db="EMBL/GenBank/DDBJ databases">
        <title>Genome of Aequorivita sp. strain F47161.</title>
        <authorList>
            <person name="Wang Y."/>
        </authorList>
    </citation>
    <scope>NUCLEOTIDE SEQUENCE</scope>
    <source>
        <strain evidence="9">F47161</strain>
    </source>
</reference>
<dbReference type="Gene3D" id="1.20.1510.10">
    <property type="entry name" value="Cation efflux protein transmembrane domain"/>
    <property type="match status" value="1"/>
</dbReference>
<feature type="transmembrane region" description="Helical" evidence="7">
    <location>
        <begin position="56"/>
        <end position="72"/>
    </location>
</feature>
<feature type="transmembrane region" description="Helical" evidence="7">
    <location>
        <begin position="84"/>
        <end position="108"/>
    </location>
</feature>
<comment type="subcellular location">
    <subcellularLocation>
        <location evidence="1">Membrane</location>
        <topology evidence="1">Multi-pass membrane protein</topology>
    </subcellularLocation>
</comment>
<dbReference type="EMBL" id="JAIRBA010000014">
    <property type="protein sequence ID" value="MCG2419057.1"/>
    <property type="molecule type" value="Genomic_DNA"/>
</dbReference>
<dbReference type="PANTHER" id="PTHR43840">
    <property type="entry name" value="MITOCHONDRIAL METAL TRANSPORTER 1-RELATED"/>
    <property type="match status" value="1"/>
</dbReference>
<comment type="caution">
    <text evidence="9">The sequence shown here is derived from an EMBL/GenBank/DDBJ whole genome shotgun (WGS) entry which is preliminary data.</text>
</comment>
<keyword evidence="3" id="KW-0813">Transport</keyword>
<evidence type="ECO:0000256" key="5">
    <source>
        <dbReference type="ARBA" id="ARBA00022989"/>
    </source>
</evidence>
<evidence type="ECO:0000256" key="7">
    <source>
        <dbReference type="SAM" id="Phobius"/>
    </source>
</evidence>
<dbReference type="RefSeq" id="WP_237602846.1">
    <property type="nucleotide sequence ID" value="NZ_JAIRBA010000014.1"/>
</dbReference>
<dbReference type="InterPro" id="IPR002524">
    <property type="entry name" value="Cation_efflux"/>
</dbReference>
<organism evidence="9 10">
    <name type="scientific">Aequorivita vitellina</name>
    <dbReference type="NCBI Taxonomy" id="2874475"/>
    <lineage>
        <taxon>Bacteria</taxon>
        <taxon>Pseudomonadati</taxon>
        <taxon>Bacteroidota</taxon>
        <taxon>Flavobacteriia</taxon>
        <taxon>Flavobacteriales</taxon>
        <taxon>Flavobacteriaceae</taxon>
        <taxon>Aequorivita</taxon>
    </lineage>
</organism>
<dbReference type="PANTHER" id="PTHR43840:SF15">
    <property type="entry name" value="MITOCHONDRIAL METAL TRANSPORTER 1-RELATED"/>
    <property type="match status" value="1"/>
</dbReference>
<feature type="transmembrane region" description="Helical" evidence="7">
    <location>
        <begin position="23"/>
        <end position="44"/>
    </location>
</feature>
<evidence type="ECO:0000256" key="1">
    <source>
        <dbReference type="ARBA" id="ARBA00004141"/>
    </source>
</evidence>
<dbReference type="InterPro" id="IPR050291">
    <property type="entry name" value="CDF_Transporter"/>
</dbReference>
<dbReference type="InterPro" id="IPR058533">
    <property type="entry name" value="Cation_efflux_TM"/>
</dbReference>
<dbReference type="GO" id="GO:0008324">
    <property type="term" value="F:monoatomic cation transmembrane transporter activity"/>
    <property type="evidence" value="ECO:0007669"/>
    <property type="project" value="InterPro"/>
</dbReference>
<feature type="transmembrane region" description="Helical" evidence="7">
    <location>
        <begin position="133"/>
        <end position="154"/>
    </location>
</feature>